<evidence type="ECO:0000256" key="5">
    <source>
        <dbReference type="ARBA" id="ARBA00022519"/>
    </source>
</evidence>
<dbReference type="AlphaFoldDB" id="A0A1Y5HVR0"/>
<dbReference type="GO" id="GO:0015627">
    <property type="term" value="C:type II protein secretion system complex"/>
    <property type="evidence" value="ECO:0007669"/>
    <property type="project" value="InterPro"/>
</dbReference>
<keyword evidence="9 10" id="KW-0472">Membrane</keyword>
<dbReference type="GO" id="GO:0005886">
    <property type="term" value="C:plasma membrane"/>
    <property type="evidence" value="ECO:0007669"/>
    <property type="project" value="UniProtKB-SubCell"/>
</dbReference>
<dbReference type="Gene3D" id="3.30.1360.100">
    <property type="entry name" value="General secretion pathway protein M, EpsM"/>
    <property type="match status" value="1"/>
</dbReference>
<dbReference type="GO" id="GO:0015628">
    <property type="term" value="P:protein secretion by the type II secretion system"/>
    <property type="evidence" value="ECO:0007669"/>
    <property type="project" value="InterPro"/>
</dbReference>
<feature type="transmembrane region" description="Helical" evidence="11">
    <location>
        <begin position="42"/>
        <end position="64"/>
    </location>
</feature>
<comment type="function">
    <text evidence="10">Inner membrane component of the type II secretion system required for the energy-dependent secretion of extracellular factors such as proteases and toxins from the periplasm.</text>
</comment>
<evidence type="ECO:0000256" key="2">
    <source>
        <dbReference type="ARBA" id="ARBA00010637"/>
    </source>
</evidence>
<dbReference type="PIRSF" id="PIRSF006291">
    <property type="entry name" value="GspM"/>
    <property type="match status" value="1"/>
</dbReference>
<proteinExistence type="inferred from homology"/>
<evidence type="ECO:0000313" key="12">
    <source>
        <dbReference type="EMBL" id="OUS41399.1"/>
    </source>
</evidence>
<evidence type="ECO:0000256" key="6">
    <source>
        <dbReference type="ARBA" id="ARBA00022692"/>
    </source>
</evidence>
<keyword evidence="5 10" id="KW-0997">Cell inner membrane</keyword>
<evidence type="ECO:0000256" key="1">
    <source>
        <dbReference type="ARBA" id="ARBA00004377"/>
    </source>
</evidence>
<keyword evidence="6 11" id="KW-0812">Transmembrane</keyword>
<dbReference type="Pfam" id="PF04612">
    <property type="entry name" value="T2SSM"/>
    <property type="match status" value="1"/>
</dbReference>
<keyword evidence="4 10" id="KW-1003">Cell membrane</keyword>
<evidence type="ECO:0000256" key="4">
    <source>
        <dbReference type="ARBA" id="ARBA00022475"/>
    </source>
</evidence>
<accession>A0A1Y5HVR0</accession>
<comment type="similarity">
    <text evidence="2 10">Belongs to the GSP M family.</text>
</comment>
<reference evidence="13" key="1">
    <citation type="journal article" date="2017" name="Proc. Natl. Acad. Sci. U.S.A.">
        <title>Simulation of Deepwater Horizon oil plume reveals substrate specialization within a complex community of hydrocarbon degraders.</title>
        <authorList>
            <person name="Hu P."/>
            <person name="Dubinsky E.A."/>
            <person name="Probst A.J."/>
            <person name="Wang J."/>
            <person name="Sieber C.M.K."/>
            <person name="Tom L.M."/>
            <person name="Gardinali P."/>
            <person name="Banfield J.F."/>
            <person name="Atlas R.M."/>
            <person name="Andersen G.L."/>
        </authorList>
    </citation>
    <scope>NUCLEOTIDE SEQUENCE [LARGE SCALE GENOMIC DNA]</scope>
</reference>
<evidence type="ECO:0000256" key="9">
    <source>
        <dbReference type="ARBA" id="ARBA00023136"/>
    </source>
</evidence>
<sequence>MNKTLMQGKEKFQLLALKAQQLPTVVAGKQWFSRQSLRDQKIIKVLAGFVIVCLIIALFIQPFYSKQSVYQAKLDKSIAIYEQLATNAHKFRGKARSSGNTPILALITQQAKIAKVNLKRFEPDDANLRIWLDDESFDHVARWLETLTRDHGIKVKQISIERGDKVGRIDLRATLYK</sequence>
<protein>
    <recommendedName>
        <fullName evidence="10">Type II secretion system protein M</fullName>
        <shortName evidence="10">T2SS protein M</shortName>
    </recommendedName>
    <alternativeName>
        <fullName evidence="10">General secretion pathway protein M</fullName>
    </alternativeName>
</protein>
<organism evidence="12 13">
    <name type="scientific">Oleispira antarctica</name>
    <dbReference type="NCBI Taxonomy" id="188908"/>
    <lineage>
        <taxon>Bacteria</taxon>
        <taxon>Pseudomonadati</taxon>
        <taxon>Pseudomonadota</taxon>
        <taxon>Gammaproteobacteria</taxon>
        <taxon>Oceanospirillales</taxon>
        <taxon>Oceanospirillaceae</taxon>
        <taxon>Oleispira</taxon>
    </lineage>
</organism>
<keyword evidence="8 11" id="KW-1133">Transmembrane helix</keyword>
<dbReference type="Proteomes" id="UP000227088">
    <property type="component" value="Unassembled WGS sequence"/>
</dbReference>
<dbReference type="SUPFAM" id="SSF103054">
    <property type="entry name" value="General secretion pathway protein M, EpsM"/>
    <property type="match status" value="1"/>
</dbReference>
<evidence type="ECO:0000256" key="8">
    <source>
        <dbReference type="ARBA" id="ARBA00022989"/>
    </source>
</evidence>
<name>A0A1Y5HVR0_OLEAN</name>
<dbReference type="InterPro" id="IPR007690">
    <property type="entry name" value="T2SS_GspM"/>
</dbReference>
<evidence type="ECO:0000256" key="10">
    <source>
        <dbReference type="PIRNR" id="PIRNR006291"/>
    </source>
</evidence>
<gene>
    <name evidence="12" type="ORF">A9R00_01090</name>
</gene>
<evidence type="ECO:0000256" key="11">
    <source>
        <dbReference type="SAM" id="Phobius"/>
    </source>
</evidence>
<comment type="caution">
    <text evidence="12">The sequence shown here is derived from an EMBL/GenBank/DDBJ whole genome shotgun (WGS) entry which is preliminary data.</text>
</comment>
<comment type="subcellular location">
    <subcellularLocation>
        <location evidence="1">Cell inner membrane</location>
        <topology evidence="1">Single-pass membrane protein</topology>
    </subcellularLocation>
</comment>
<keyword evidence="7 10" id="KW-0653">Protein transport</keyword>
<keyword evidence="3 10" id="KW-0813">Transport</keyword>
<dbReference type="EMBL" id="MABE01000069">
    <property type="protein sequence ID" value="OUS41399.1"/>
    <property type="molecule type" value="Genomic_DNA"/>
</dbReference>
<evidence type="ECO:0000256" key="7">
    <source>
        <dbReference type="ARBA" id="ARBA00022927"/>
    </source>
</evidence>
<evidence type="ECO:0000256" key="3">
    <source>
        <dbReference type="ARBA" id="ARBA00022448"/>
    </source>
</evidence>
<evidence type="ECO:0000313" key="13">
    <source>
        <dbReference type="Proteomes" id="UP000227088"/>
    </source>
</evidence>
<dbReference type="InterPro" id="IPR023229">
    <property type="entry name" value="T2SS_M_periplasmic_sf"/>
</dbReference>